<keyword evidence="12 14" id="KW-0143">Chaperone</keyword>
<evidence type="ECO:0000256" key="15">
    <source>
        <dbReference type="SAM" id="Phobius"/>
    </source>
</evidence>
<comment type="similarity">
    <text evidence="2 14">Belongs to the DsbB family.</text>
</comment>
<evidence type="ECO:0000256" key="14">
    <source>
        <dbReference type="HAMAP-Rule" id="MF_00286"/>
    </source>
</evidence>
<feature type="disulfide bond" description="Redox-active" evidence="14">
    <location>
        <begin position="105"/>
        <end position="131"/>
    </location>
</feature>
<evidence type="ECO:0000256" key="3">
    <source>
        <dbReference type="ARBA" id="ARBA00022448"/>
    </source>
</evidence>
<evidence type="ECO:0000256" key="7">
    <source>
        <dbReference type="ARBA" id="ARBA00022982"/>
    </source>
</evidence>
<dbReference type="Proteomes" id="UP000664904">
    <property type="component" value="Chromosome"/>
</dbReference>
<accession>A0A975HN88</accession>
<evidence type="ECO:0000256" key="12">
    <source>
        <dbReference type="ARBA" id="ARBA00023186"/>
    </source>
</evidence>
<reference evidence="16" key="1">
    <citation type="submission" date="2021-03" db="EMBL/GenBank/DDBJ databases">
        <title>Complete Genome of Pseudoalteromonas xiamenensis STKMTI.2, a new potential marine bacterium producing anti-Vibrio compounds.</title>
        <authorList>
            <person name="Handayani D.P."/>
            <person name="Isnansetyo A."/>
            <person name="Istiqomah I."/>
            <person name="Jumina J."/>
        </authorList>
    </citation>
    <scope>NUCLEOTIDE SEQUENCE</scope>
    <source>
        <strain evidence="16">STKMTI.2</strain>
    </source>
</reference>
<dbReference type="InterPro" id="IPR050183">
    <property type="entry name" value="DsbB"/>
</dbReference>
<dbReference type="GO" id="GO:0009055">
    <property type="term" value="F:electron transfer activity"/>
    <property type="evidence" value="ECO:0007669"/>
    <property type="project" value="UniProtKB-UniRule"/>
</dbReference>
<sequence>MAWLKTLPYERKAWLILALTAFLLECCALYFQYGMGLEPCIMCIYQRTAVLGLLAAGLLGAVNPDNLGCRIVGFATWGISSIWGFQIAREHIAMQNTDDPFAFTCDRFPNFPEFMPLHEWLPNFFAATGDCGNIDWMFVGLSMPGWMEILFAFYSALFIAVLGFHLFNLKKAK</sequence>
<dbReference type="InterPro" id="IPR023380">
    <property type="entry name" value="DsbB-like_sf"/>
</dbReference>
<dbReference type="Pfam" id="PF02600">
    <property type="entry name" value="DsbB"/>
    <property type="match status" value="1"/>
</dbReference>
<keyword evidence="9 14" id="KW-0560">Oxidoreductase</keyword>
<evidence type="ECO:0000256" key="1">
    <source>
        <dbReference type="ARBA" id="ARBA00004429"/>
    </source>
</evidence>
<dbReference type="RefSeq" id="WP_208843588.1">
    <property type="nucleotide sequence ID" value="NZ_CP072133.1"/>
</dbReference>
<feature type="transmembrane region" description="Helical" evidence="15">
    <location>
        <begin position="69"/>
        <end position="88"/>
    </location>
</feature>
<dbReference type="NCBIfam" id="NF002485">
    <property type="entry name" value="PRK01749.1"/>
    <property type="match status" value="1"/>
</dbReference>
<feature type="transmembrane region" description="Helical" evidence="15">
    <location>
        <begin position="146"/>
        <end position="167"/>
    </location>
</feature>
<dbReference type="GO" id="GO:0005886">
    <property type="term" value="C:plasma membrane"/>
    <property type="evidence" value="ECO:0007669"/>
    <property type="project" value="UniProtKB-SubCell"/>
</dbReference>
<dbReference type="HAMAP" id="MF_00286">
    <property type="entry name" value="DsbB"/>
    <property type="match status" value="1"/>
</dbReference>
<feature type="topological domain" description="Cytoplasmic" evidence="14">
    <location>
        <begin position="165"/>
        <end position="173"/>
    </location>
</feature>
<comment type="function">
    <text evidence="14">Required for disulfide bond formation in some periplasmic proteins. Acts by oxidizing the DsbA protein.</text>
</comment>
<keyword evidence="5" id="KW-0997">Cell inner membrane</keyword>
<dbReference type="SUPFAM" id="SSF158442">
    <property type="entry name" value="DsbB-like"/>
    <property type="match status" value="1"/>
</dbReference>
<evidence type="ECO:0000256" key="5">
    <source>
        <dbReference type="ARBA" id="ARBA00022519"/>
    </source>
</evidence>
<protein>
    <recommendedName>
        <fullName evidence="14">Disulfide bond formation protein B</fullName>
    </recommendedName>
    <alternativeName>
        <fullName evidence="14">Disulfide oxidoreductase</fullName>
    </alternativeName>
</protein>
<feature type="disulfide bond" description="Redox-active" evidence="14">
    <location>
        <begin position="40"/>
        <end position="43"/>
    </location>
</feature>
<evidence type="ECO:0000256" key="9">
    <source>
        <dbReference type="ARBA" id="ARBA00023002"/>
    </source>
</evidence>
<keyword evidence="17" id="KW-1185">Reference proteome</keyword>
<dbReference type="AlphaFoldDB" id="A0A975HN88"/>
<evidence type="ECO:0000256" key="8">
    <source>
        <dbReference type="ARBA" id="ARBA00022989"/>
    </source>
</evidence>
<keyword evidence="7 14" id="KW-0249">Electron transport</keyword>
<dbReference type="PANTHER" id="PTHR36570">
    <property type="entry name" value="DISULFIDE BOND FORMATION PROTEIN B"/>
    <property type="match status" value="1"/>
</dbReference>
<dbReference type="Gene3D" id="1.20.1550.10">
    <property type="entry name" value="DsbB-like"/>
    <property type="match status" value="1"/>
</dbReference>
<dbReference type="GO" id="GO:0006457">
    <property type="term" value="P:protein folding"/>
    <property type="evidence" value="ECO:0007669"/>
    <property type="project" value="InterPro"/>
</dbReference>
<comment type="subcellular location">
    <subcellularLocation>
        <location evidence="1">Cell inner membrane</location>
        <topology evidence="1">Multi-pass membrane protein</topology>
    </subcellularLocation>
    <subcellularLocation>
        <location evidence="14">Cell membrane</location>
        <topology evidence="14">Multi-pass membrane protein</topology>
    </subcellularLocation>
</comment>
<gene>
    <name evidence="14 16" type="primary">dsbB</name>
    <name evidence="16" type="ORF">J5O05_03335</name>
</gene>
<dbReference type="InterPro" id="IPR003752">
    <property type="entry name" value="DiS_bond_form_DsbB/BdbC"/>
</dbReference>
<evidence type="ECO:0000256" key="11">
    <source>
        <dbReference type="ARBA" id="ARBA00023157"/>
    </source>
</evidence>
<feature type="topological domain" description="Cytoplasmic" evidence="14">
    <location>
        <begin position="1"/>
        <end position="13"/>
    </location>
</feature>
<evidence type="ECO:0000256" key="13">
    <source>
        <dbReference type="ARBA" id="ARBA00023284"/>
    </source>
</evidence>
<dbReference type="InterPro" id="IPR022920">
    <property type="entry name" value="Disulphide_bond_form_DsbB"/>
</dbReference>
<evidence type="ECO:0000313" key="16">
    <source>
        <dbReference type="EMBL" id="QTH71965.1"/>
    </source>
</evidence>
<dbReference type="GO" id="GO:0015035">
    <property type="term" value="F:protein-disulfide reductase activity"/>
    <property type="evidence" value="ECO:0007669"/>
    <property type="project" value="UniProtKB-UniRule"/>
</dbReference>
<keyword evidence="13 14" id="KW-0676">Redox-active center</keyword>
<keyword evidence="6 14" id="KW-0812">Transmembrane</keyword>
<evidence type="ECO:0000256" key="6">
    <source>
        <dbReference type="ARBA" id="ARBA00022692"/>
    </source>
</evidence>
<keyword evidence="8 14" id="KW-1133">Transmembrane helix</keyword>
<evidence type="ECO:0000313" key="17">
    <source>
        <dbReference type="Proteomes" id="UP000664904"/>
    </source>
</evidence>
<keyword evidence="11 14" id="KW-1015">Disulfide bond</keyword>
<organism evidence="16 17">
    <name type="scientific">Pseudoalteromonas xiamenensis</name>
    <dbReference type="NCBI Taxonomy" id="882626"/>
    <lineage>
        <taxon>Bacteria</taxon>
        <taxon>Pseudomonadati</taxon>
        <taxon>Pseudomonadota</taxon>
        <taxon>Gammaproteobacteria</taxon>
        <taxon>Alteromonadales</taxon>
        <taxon>Pseudoalteromonadaceae</taxon>
        <taxon>Pseudoalteromonas</taxon>
    </lineage>
</organism>
<name>A0A975HN88_9GAMM</name>
<feature type="topological domain" description="Periplasmic" evidence="14">
    <location>
        <begin position="31"/>
        <end position="48"/>
    </location>
</feature>
<evidence type="ECO:0000256" key="4">
    <source>
        <dbReference type="ARBA" id="ARBA00022475"/>
    </source>
</evidence>
<evidence type="ECO:0000256" key="2">
    <source>
        <dbReference type="ARBA" id="ARBA00008823"/>
    </source>
</evidence>
<feature type="transmembrane region" description="Helical" evidence="15">
    <location>
        <begin position="44"/>
        <end position="62"/>
    </location>
</feature>
<keyword evidence="4 14" id="KW-1003">Cell membrane</keyword>
<dbReference type="EMBL" id="CP072133">
    <property type="protein sequence ID" value="QTH71965.1"/>
    <property type="molecule type" value="Genomic_DNA"/>
</dbReference>
<comment type="caution">
    <text evidence="14">Lacks conserved residue(s) required for the propagation of feature annotation.</text>
</comment>
<keyword evidence="10 14" id="KW-0472">Membrane</keyword>
<keyword evidence="3 14" id="KW-0813">Transport</keyword>
<evidence type="ECO:0000256" key="10">
    <source>
        <dbReference type="ARBA" id="ARBA00023136"/>
    </source>
</evidence>
<dbReference type="PANTHER" id="PTHR36570:SF2">
    <property type="entry name" value="DISULFIDE BOND FORMATION PROTEIN B"/>
    <property type="match status" value="1"/>
</dbReference>
<dbReference type="KEGG" id="pxi:J5O05_03335"/>
<proteinExistence type="inferred from homology"/>